<dbReference type="EMBL" id="KI913239">
    <property type="protein sequence ID" value="ETV65375.1"/>
    <property type="molecule type" value="Genomic_DNA"/>
</dbReference>
<dbReference type="STRING" id="112090.W4FD15"/>
<evidence type="ECO:0000256" key="1">
    <source>
        <dbReference type="ARBA" id="ARBA00022737"/>
    </source>
</evidence>
<protein>
    <submittedName>
        <fullName evidence="5">TKL protein kinase</fullName>
    </submittedName>
</protein>
<dbReference type="InterPro" id="IPR000719">
    <property type="entry name" value="Prot_kinase_dom"/>
</dbReference>
<feature type="repeat" description="ANK" evidence="3">
    <location>
        <begin position="277"/>
        <end position="309"/>
    </location>
</feature>
<reference evidence="5" key="1">
    <citation type="submission" date="2013-12" db="EMBL/GenBank/DDBJ databases">
        <title>The Genome Sequence of Aphanomyces astaci APO3.</title>
        <authorList>
            <consortium name="The Broad Institute Genomics Platform"/>
            <person name="Russ C."/>
            <person name="Tyler B."/>
            <person name="van West P."/>
            <person name="Dieguez-Uribeondo J."/>
            <person name="Young S.K."/>
            <person name="Zeng Q."/>
            <person name="Gargeya S."/>
            <person name="Fitzgerald M."/>
            <person name="Abouelleil A."/>
            <person name="Alvarado L."/>
            <person name="Chapman S.B."/>
            <person name="Gainer-Dewar J."/>
            <person name="Goldberg J."/>
            <person name="Griggs A."/>
            <person name="Gujja S."/>
            <person name="Hansen M."/>
            <person name="Howarth C."/>
            <person name="Imamovic A."/>
            <person name="Ireland A."/>
            <person name="Larimer J."/>
            <person name="McCowan C."/>
            <person name="Murphy C."/>
            <person name="Pearson M."/>
            <person name="Poon T.W."/>
            <person name="Priest M."/>
            <person name="Roberts A."/>
            <person name="Saif S."/>
            <person name="Shea T."/>
            <person name="Sykes S."/>
            <person name="Wortman J."/>
            <person name="Nusbaum C."/>
            <person name="Birren B."/>
        </authorList>
    </citation>
    <scope>NUCLEOTIDE SEQUENCE [LARGE SCALE GENOMIC DNA]</scope>
    <source>
        <strain evidence="5">APO3</strain>
    </source>
</reference>
<dbReference type="PRINTS" id="PR00109">
    <property type="entry name" value="TYRKINASE"/>
</dbReference>
<dbReference type="Pfam" id="PF07714">
    <property type="entry name" value="PK_Tyr_Ser-Thr"/>
    <property type="match status" value="1"/>
</dbReference>
<accession>W4FD15</accession>
<evidence type="ECO:0000259" key="4">
    <source>
        <dbReference type="PROSITE" id="PS50011"/>
    </source>
</evidence>
<keyword evidence="1" id="KW-0677">Repeat</keyword>
<dbReference type="Pfam" id="PF00023">
    <property type="entry name" value="Ank"/>
    <property type="match status" value="1"/>
</dbReference>
<evidence type="ECO:0000256" key="3">
    <source>
        <dbReference type="PROSITE-ProRule" id="PRU00023"/>
    </source>
</evidence>
<dbReference type="GO" id="GO:0005524">
    <property type="term" value="F:ATP binding"/>
    <property type="evidence" value="ECO:0007669"/>
    <property type="project" value="InterPro"/>
</dbReference>
<gene>
    <name evidence="5" type="ORF">H257_17904</name>
</gene>
<feature type="repeat" description="ANK" evidence="3">
    <location>
        <begin position="244"/>
        <end position="276"/>
    </location>
</feature>
<dbReference type="RefSeq" id="XP_009845170.1">
    <property type="nucleotide sequence ID" value="XM_009846868.1"/>
</dbReference>
<dbReference type="PANTHER" id="PTHR24198">
    <property type="entry name" value="ANKYRIN REPEAT AND PROTEIN KINASE DOMAIN-CONTAINING PROTEIN"/>
    <property type="match status" value="1"/>
</dbReference>
<dbReference type="PROSITE" id="PS50011">
    <property type="entry name" value="PROTEIN_KINASE_DOM"/>
    <property type="match status" value="1"/>
</dbReference>
<dbReference type="InterPro" id="IPR036770">
    <property type="entry name" value="Ankyrin_rpt-contain_sf"/>
</dbReference>
<dbReference type="PRINTS" id="PR01415">
    <property type="entry name" value="ANKYRIN"/>
</dbReference>
<dbReference type="GeneID" id="20819900"/>
<proteinExistence type="predicted"/>
<dbReference type="Gene3D" id="1.25.40.20">
    <property type="entry name" value="Ankyrin repeat-containing domain"/>
    <property type="match status" value="3"/>
</dbReference>
<dbReference type="OrthoDB" id="77197at2759"/>
<dbReference type="Pfam" id="PF12796">
    <property type="entry name" value="Ank_2"/>
    <property type="match status" value="3"/>
</dbReference>
<dbReference type="PROSITE" id="PS50088">
    <property type="entry name" value="ANK_REPEAT"/>
    <property type="match status" value="4"/>
</dbReference>
<dbReference type="InterPro" id="IPR001245">
    <property type="entry name" value="Ser-Thr/Tyr_kinase_cat_dom"/>
</dbReference>
<dbReference type="InterPro" id="IPR002110">
    <property type="entry name" value="Ankyrin_rpt"/>
</dbReference>
<name>W4FD15_APHAT</name>
<sequence length="630" mass="67264">MEALLQFAQDGNINEVMRLLESGANVNVSTEDGQSAVFLASKNGHGNIVKLLVKYDANVNEPNNLGWTPLIAAAVGRHVNVSQVLLEAKADPNGSIPLQGLTALYIAASDGNEELVTLLLHYHADVALRTNADKSPLDAALQKGHTSIVHLLVAAGGGVRTSSIETSPASGDVATPLTYHDALLEAIEANSIPTIVRLLKANTDVNRCGPDGTSPLCHAALLSQEAIVGMLLIAHADGNQPNGCGGTALTIAASNGNGTIVDMLLQDGVNINATDRNRNTPLLLAVKHGHEQNVQKLLDARADATIRNADNETALIVAMKCFRRNEATILHAAVSQFPTAIDPVELQVGGKLGSGGQKCLVERATYRGIQVAVKSAINPHDTPALVAEFDAISTCNSPYMISLLGVTGDPDRPHFVVDYMDQGTLRDHLNKKLAGSAGLLSFSTPHIVWVLANALQDLHAKGFVHRDFKSDNILLSSIHHVKVAHLGDANNRVMDMAMADMLWTAPEVLLGETASAASDVYAFGVILTELDTLQRPYWDLSLDPWTLTDNLRKGVIRPSVTSSCPEWYKELADSCLKFNPVDRPAAKDIVEILQSQWRATPVHAMHFPNLLESKVVAATPSGGGGLYDVE</sequence>
<dbReference type="GO" id="GO:0004672">
    <property type="term" value="F:protein kinase activity"/>
    <property type="evidence" value="ECO:0007669"/>
    <property type="project" value="InterPro"/>
</dbReference>
<dbReference type="AlphaFoldDB" id="W4FD15"/>
<evidence type="ECO:0000313" key="5">
    <source>
        <dbReference type="EMBL" id="ETV65375.1"/>
    </source>
</evidence>
<dbReference type="InterPro" id="IPR011009">
    <property type="entry name" value="Kinase-like_dom_sf"/>
</dbReference>
<keyword evidence="5" id="KW-0418">Kinase</keyword>
<keyword evidence="5" id="KW-0808">Transferase</keyword>
<evidence type="ECO:0000256" key="2">
    <source>
        <dbReference type="ARBA" id="ARBA00023043"/>
    </source>
</evidence>
<dbReference type="PANTHER" id="PTHR24198:SF165">
    <property type="entry name" value="ANKYRIN REPEAT-CONTAINING PROTEIN-RELATED"/>
    <property type="match status" value="1"/>
</dbReference>
<dbReference type="SUPFAM" id="SSF56112">
    <property type="entry name" value="Protein kinase-like (PK-like)"/>
    <property type="match status" value="1"/>
</dbReference>
<dbReference type="SUPFAM" id="SSF48403">
    <property type="entry name" value="Ankyrin repeat"/>
    <property type="match status" value="1"/>
</dbReference>
<dbReference type="Gene3D" id="1.10.510.10">
    <property type="entry name" value="Transferase(Phosphotransferase) domain 1"/>
    <property type="match status" value="1"/>
</dbReference>
<dbReference type="VEuPathDB" id="FungiDB:H257_17904"/>
<organism evidence="5">
    <name type="scientific">Aphanomyces astaci</name>
    <name type="common">Crayfish plague agent</name>
    <dbReference type="NCBI Taxonomy" id="112090"/>
    <lineage>
        <taxon>Eukaryota</taxon>
        <taxon>Sar</taxon>
        <taxon>Stramenopiles</taxon>
        <taxon>Oomycota</taxon>
        <taxon>Saprolegniomycetes</taxon>
        <taxon>Saprolegniales</taxon>
        <taxon>Verrucalvaceae</taxon>
        <taxon>Aphanomyces</taxon>
    </lineage>
</organism>
<dbReference type="Gene3D" id="3.30.200.20">
    <property type="entry name" value="Phosphorylase Kinase, domain 1"/>
    <property type="match status" value="1"/>
</dbReference>
<feature type="repeat" description="ANK" evidence="3">
    <location>
        <begin position="99"/>
        <end position="131"/>
    </location>
</feature>
<feature type="repeat" description="ANK" evidence="3">
    <location>
        <begin position="32"/>
        <end position="64"/>
    </location>
</feature>
<dbReference type="PROSITE" id="PS00108">
    <property type="entry name" value="PROTEIN_KINASE_ST"/>
    <property type="match status" value="1"/>
</dbReference>
<dbReference type="PROSITE" id="PS50297">
    <property type="entry name" value="ANK_REP_REGION"/>
    <property type="match status" value="4"/>
</dbReference>
<keyword evidence="2 3" id="KW-0040">ANK repeat</keyword>
<dbReference type="InterPro" id="IPR008271">
    <property type="entry name" value="Ser/Thr_kinase_AS"/>
</dbReference>
<dbReference type="SMART" id="SM00248">
    <property type="entry name" value="ANK"/>
    <property type="match status" value="8"/>
</dbReference>
<feature type="domain" description="Protein kinase" evidence="4">
    <location>
        <begin position="346"/>
        <end position="598"/>
    </location>
</feature>